<accession>A0ABS6J9L7</accession>
<sequence>MTQWIKQRISEFSWRKFAVSSVGLLTLMGILSFVIYEVTKISVTVEVENELTTVYTHASTVGEVLEERGIDVNVHDYIEPSENTALAEAMNIVYIPAQEVIVNVENDERTVWTIASTVQELMDELGIEVTEYDVIEPSLNENIVGNMQVNYQSAFPIILFSDGEEKEVWTTSTTVADFLERENIVLGELDRVEPSMEDVLESETEVNVVRVEKVTDVVEESVDFATVTRNDSSIERGSEKVLQSGKEGKIKKHYEVIFENDEEVSRELVKEEIVSESEDRIVAVGTKDPAPTVSRGSNVPAGEWMTFNATAYTAYCNGCSGTTYTGINLRENPDAKVIAVDPNVIPLGSRVEIDGWGTYLAADIGGAIKGKKIDIFIPDRDRVMRFGRQNVRIRIVD</sequence>
<dbReference type="PANTHER" id="PTHR39160:SF4">
    <property type="entry name" value="RESUSCITATION-PROMOTING FACTOR RPFB"/>
    <property type="match status" value="1"/>
</dbReference>
<gene>
    <name evidence="4" type="ORF">KS419_01140</name>
</gene>
<evidence type="ECO:0000313" key="4">
    <source>
        <dbReference type="EMBL" id="MBU9710369.1"/>
    </source>
</evidence>
<keyword evidence="2" id="KW-0472">Membrane</keyword>
<protein>
    <submittedName>
        <fullName evidence="4">DUF348 domain-containing protein</fullName>
    </submittedName>
</protein>
<comment type="caution">
    <text evidence="4">The sequence shown here is derived from an EMBL/GenBank/DDBJ whole genome shotgun (WGS) entry which is preliminary data.</text>
</comment>
<keyword evidence="2" id="KW-1133">Transmembrane helix</keyword>
<dbReference type="InterPro" id="IPR007137">
    <property type="entry name" value="DUF348"/>
</dbReference>
<keyword evidence="1" id="KW-0732">Signal</keyword>
<evidence type="ECO:0000313" key="5">
    <source>
        <dbReference type="Proteomes" id="UP000784880"/>
    </source>
</evidence>
<dbReference type="Pfam" id="PF06725">
    <property type="entry name" value="3D"/>
    <property type="match status" value="1"/>
</dbReference>
<reference evidence="4 5" key="1">
    <citation type="submission" date="2021-06" db="EMBL/GenBank/DDBJ databases">
        <title>Bacillus sp. RD4P76, an endophyte from a halophyte.</title>
        <authorList>
            <person name="Sun J.-Q."/>
        </authorList>
    </citation>
    <scope>NUCLEOTIDE SEQUENCE [LARGE SCALE GENOMIC DNA]</scope>
    <source>
        <strain evidence="4 5">CGMCC 1.15917</strain>
    </source>
</reference>
<evidence type="ECO:0000256" key="2">
    <source>
        <dbReference type="SAM" id="Phobius"/>
    </source>
</evidence>
<dbReference type="PANTHER" id="PTHR39160">
    <property type="entry name" value="CELL WALL-BINDING PROTEIN YOCH"/>
    <property type="match status" value="1"/>
</dbReference>
<organism evidence="4 5">
    <name type="scientific">Evansella tamaricis</name>
    <dbReference type="NCBI Taxonomy" id="2069301"/>
    <lineage>
        <taxon>Bacteria</taxon>
        <taxon>Bacillati</taxon>
        <taxon>Bacillota</taxon>
        <taxon>Bacilli</taxon>
        <taxon>Bacillales</taxon>
        <taxon>Bacillaceae</taxon>
        <taxon>Evansella</taxon>
    </lineage>
</organism>
<dbReference type="InterPro" id="IPR010611">
    <property type="entry name" value="3D_dom"/>
</dbReference>
<dbReference type="EMBL" id="JAHQCS010000022">
    <property type="protein sequence ID" value="MBU9710369.1"/>
    <property type="molecule type" value="Genomic_DNA"/>
</dbReference>
<dbReference type="CDD" id="cd14667">
    <property type="entry name" value="3D_containing_proteins"/>
    <property type="match status" value="1"/>
</dbReference>
<feature type="domain" description="G5" evidence="3">
    <location>
        <begin position="208"/>
        <end position="288"/>
    </location>
</feature>
<dbReference type="Proteomes" id="UP000784880">
    <property type="component" value="Unassembled WGS sequence"/>
</dbReference>
<name>A0ABS6J9L7_9BACI</name>
<feature type="transmembrane region" description="Helical" evidence="2">
    <location>
        <begin position="17"/>
        <end position="36"/>
    </location>
</feature>
<keyword evidence="5" id="KW-1185">Reference proteome</keyword>
<evidence type="ECO:0000256" key="1">
    <source>
        <dbReference type="ARBA" id="ARBA00022729"/>
    </source>
</evidence>
<evidence type="ECO:0000259" key="3">
    <source>
        <dbReference type="PROSITE" id="PS51109"/>
    </source>
</evidence>
<proteinExistence type="predicted"/>
<dbReference type="Pfam" id="PF03990">
    <property type="entry name" value="DUF348"/>
    <property type="match status" value="3"/>
</dbReference>
<dbReference type="InterPro" id="IPR051933">
    <property type="entry name" value="Resuscitation_pf_RpfB"/>
</dbReference>
<dbReference type="InterPro" id="IPR059180">
    <property type="entry name" value="3D_YorM"/>
</dbReference>
<dbReference type="SMART" id="SM01208">
    <property type="entry name" value="G5"/>
    <property type="match status" value="1"/>
</dbReference>
<dbReference type="RefSeq" id="WP_217064263.1">
    <property type="nucleotide sequence ID" value="NZ_JAHQCS010000022.1"/>
</dbReference>
<dbReference type="InterPro" id="IPR011098">
    <property type="entry name" value="G5_dom"/>
</dbReference>
<keyword evidence="2" id="KW-0812">Transmembrane</keyword>
<dbReference type="Pfam" id="PF07501">
    <property type="entry name" value="G5"/>
    <property type="match status" value="1"/>
</dbReference>
<dbReference type="PROSITE" id="PS51109">
    <property type="entry name" value="G5"/>
    <property type="match status" value="1"/>
</dbReference>